<dbReference type="Proteomes" id="UP000252415">
    <property type="component" value="Unassembled WGS sequence"/>
</dbReference>
<evidence type="ECO:0000256" key="2">
    <source>
        <dbReference type="ARBA" id="ARBA00022475"/>
    </source>
</evidence>
<evidence type="ECO:0000256" key="12">
    <source>
        <dbReference type="RuleBase" id="RU003983"/>
    </source>
</evidence>
<dbReference type="CDD" id="cd07325">
    <property type="entry name" value="M48_Ste24p_like"/>
    <property type="match status" value="1"/>
</dbReference>
<reference evidence="15 16" key="1">
    <citation type="submission" date="2018-07" db="EMBL/GenBank/DDBJ databases">
        <title>Genomic Encyclopedia of Type Strains, Phase III (KMG-III): the genomes of soil and plant-associated and newly described type strains.</title>
        <authorList>
            <person name="Whitman W."/>
        </authorList>
    </citation>
    <scope>NUCLEOTIDE SEQUENCE [LARGE SCALE GENOMIC DNA]</scope>
    <source>
        <strain evidence="15 16">CECT 7506</strain>
    </source>
</reference>
<dbReference type="InterPro" id="IPR002110">
    <property type="entry name" value="Ankyrin_rpt"/>
</dbReference>
<keyword evidence="8 13" id="KW-1133">Transmembrane helix</keyword>
<dbReference type="Pfam" id="PF01435">
    <property type="entry name" value="Peptidase_M48"/>
    <property type="match status" value="2"/>
</dbReference>
<dbReference type="InterPro" id="IPR036770">
    <property type="entry name" value="Ankyrin_rpt-contain_sf"/>
</dbReference>
<evidence type="ECO:0000256" key="4">
    <source>
        <dbReference type="ARBA" id="ARBA00022692"/>
    </source>
</evidence>
<feature type="transmembrane region" description="Helical" evidence="13">
    <location>
        <begin position="262"/>
        <end position="284"/>
    </location>
</feature>
<dbReference type="PROSITE" id="PS50088">
    <property type="entry name" value="ANK_REPEAT"/>
    <property type="match status" value="3"/>
</dbReference>
<accession>A0A368W394</accession>
<feature type="domain" description="Peptidase M48" evidence="14">
    <location>
        <begin position="72"/>
        <end position="157"/>
    </location>
</feature>
<evidence type="ECO:0000256" key="6">
    <source>
        <dbReference type="ARBA" id="ARBA00022801"/>
    </source>
</evidence>
<dbReference type="Pfam" id="PF12796">
    <property type="entry name" value="Ank_2"/>
    <property type="match status" value="1"/>
</dbReference>
<keyword evidence="7 12" id="KW-0862">Zinc</keyword>
<dbReference type="InterPro" id="IPR050083">
    <property type="entry name" value="HtpX_protease"/>
</dbReference>
<dbReference type="RefSeq" id="WP_181873543.1">
    <property type="nucleotide sequence ID" value="NZ_QPJD01000009.1"/>
</dbReference>
<dbReference type="PANTHER" id="PTHR43221:SF1">
    <property type="entry name" value="PROTEASE HTPX"/>
    <property type="match status" value="1"/>
</dbReference>
<evidence type="ECO:0000256" key="10">
    <source>
        <dbReference type="ARBA" id="ARBA00023136"/>
    </source>
</evidence>
<dbReference type="GO" id="GO:0004222">
    <property type="term" value="F:metalloendopeptidase activity"/>
    <property type="evidence" value="ECO:0007669"/>
    <property type="project" value="InterPro"/>
</dbReference>
<dbReference type="AlphaFoldDB" id="A0A368W394"/>
<evidence type="ECO:0000256" key="5">
    <source>
        <dbReference type="ARBA" id="ARBA00022723"/>
    </source>
</evidence>
<keyword evidence="3 12" id="KW-0645">Protease</keyword>
<feature type="repeat" description="ANK" evidence="11">
    <location>
        <begin position="299"/>
        <end position="331"/>
    </location>
</feature>
<dbReference type="GO" id="GO:0005886">
    <property type="term" value="C:plasma membrane"/>
    <property type="evidence" value="ECO:0007669"/>
    <property type="project" value="UniProtKB-SubCell"/>
</dbReference>
<evidence type="ECO:0000259" key="14">
    <source>
        <dbReference type="Pfam" id="PF01435"/>
    </source>
</evidence>
<evidence type="ECO:0000256" key="13">
    <source>
        <dbReference type="SAM" id="Phobius"/>
    </source>
</evidence>
<feature type="repeat" description="ANK" evidence="11">
    <location>
        <begin position="365"/>
        <end position="397"/>
    </location>
</feature>
<keyword evidence="4 13" id="KW-0812">Transmembrane</keyword>
<evidence type="ECO:0000256" key="8">
    <source>
        <dbReference type="ARBA" id="ARBA00022989"/>
    </source>
</evidence>
<evidence type="ECO:0000256" key="11">
    <source>
        <dbReference type="PROSITE-ProRule" id="PRU00023"/>
    </source>
</evidence>
<comment type="subcellular location">
    <subcellularLocation>
        <location evidence="1">Cell membrane</location>
        <topology evidence="1">Multi-pass membrane protein</topology>
    </subcellularLocation>
</comment>
<comment type="caution">
    <text evidence="15">The sequence shown here is derived from an EMBL/GenBank/DDBJ whole genome shotgun (WGS) entry which is preliminary data.</text>
</comment>
<comment type="similarity">
    <text evidence="12">Belongs to the peptidase M48 family.</text>
</comment>
<dbReference type="PANTHER" id="PTHR43221">
    <property type="entry name" value="PROTEASE HTPX"/>
    <property type="match status" value="1"/>
</dbReference>
<gene>
    <name evidence="15" type="ORF">DFP97_109138</name>
</gene>
<name>A0A368W394_9BACL</name>
<dbReference type="GO" id="GO:0046872">
    <property type="term" value="F:metal ion binding"/>
    <property type="evidence" value="ECO:0007669"/>
    <property type="project" value="UniProtKB-KW"/>
</dbReference>
<feature type="transmembrane region" description="Helical" evidence="13">
    <location>
        <begin position="20"/>
        <end position="53"/>
    </location>
</feature>
<dbReference type="InterPro" id="IPR001915">
    <property type="entry name" value="Peptidase_M48"/>
</dbReference>
<evidence type="ECO:0000256" key="1">
    <source>
        <dbReference type="ARBA" id="ARBA00004651"/>
    </source>
</evidence>
<feature type="domain" description="Peptidase M48" evidence="14">
    <location>
        <begin position="165"/>
        <end position="247"/>
    </location>
</feature>
<keyword evidence="10 13" id="KW-0472">Membrane</keyword>
<feature type="repeat" description="ANK" evidence="11">
    <location>
        <begin position="332"/>
        <end position="364"/>
    </location>
</feature>
<keyword evidence="6 12" id="KW-0378">Hydrolase</keyword>
<dbReference type="SMART" id="SM00248">
    <property type="entry name" value="ANK"/>
    <property type="match status" value="3"/>
</dbReference>
<dbReference type="Gene3D" id="1.25.40.20">
    <property type="entry name" value="Ankyrin repeat-containing domain"/>
    <property type="match status" value="2"/>
</dbReference>
<keyword evidence="2" id="KW-1003">Cell membrane</keyword>
<keyword evidence="9 12" id="KW-0482">Metalloprotease</keyword>
<sequence length="425" mass="46479">MNSYSLDPSLIHKKENRYFVLALVFSVFMYLSLFISIIGLFIIPVLVLLPLFAQALLMANIRTNGVRISPGQFPEVFATVQEQCAKMGFSTVPDVYVMESSGILNAFASRFFGRNMVVLYSDLFELIESGGSRELTFVITHELAHIKRNHLTKQLLIFPALWFPFIGEAYSRACEYTCDRMAAYFTNDAEAAMNGLTILAIGKTLYKRVDREQYLIQSSQENGLFVWLAEKLSTHPPLPKRIYAIQQFVGANTSAVFKSSKIGLIVLLSAVVIFMGAVSIGVLFSDSIVKLTETLAITASGDELLTAASDGDLEGVQSLLKSGSDPNVADEEGWTALMWATQLNDTEMASALLEAGADPNLQDSYGWTPLMIAAASGNYEATQLLLDGGANPAITDDSEMTAADYALENGYDDIAALLQEIGEQI</sequence>
<dbReference type="PROSITE" id="PS50297">
    <property type="entry name" value="ANK_REP_REGION"/>
    <property type="match status" value="2"/>
</dbReference>
<dbReference type="Gene3D" id="3.30.2010.10">
    <property type="entry name" value="Metalloproteases ('zincins'), catalytic domain"/>
    <property type="match status" value="1"/>
</dbReference>
<dbReference type="SUPFAM" id="SSF48403">
    <property type="entry name" value="Ankyrin repeat"/>
    <property type="match status" value="1"/>
</dbReference>
<comment type="cofactor">
    <cofactor evidence="12">
        <name>Zn(2+)</name>
        <dbReference type="ChEBI" id="CHEBI:29105"/>
    </cofactor>
    <text evidence="12">Binds 1 zinc ion per subunit.</text>
</comment>
<evidence type="ECO:0000256" key="7">
    <source>
        <dbReference type="ARBA" id="ARBA00022833"/>
    </source>
</evidence>
<dbReference type="EMBL" id="QPJD01000009">
    <property type="protein sequence ID" value="RCW46495.1"/>
    <property type="molecule type" value="Genomic_DNA"/>
</dbReference>
<evidence type="ECO:0000313" key="16">
    <source>
        <dbReference type="Proteomes" id="UP000252415"/>
    </source>
</evidence>
<keyword evidence="11" id="KW-0040">ANK repeat</keyword>
<organism evidence="15 16">
    <name type="scientific">Paenibacillus prosopidis</name>
    <dbReference type="NCBI Taxonomy" id="630520"/>
    <lineage>
        <taxon>Bacteria</taxon>
        <taxon>Bacillati</taxon>
        <taxon>Bacillota</taxon>
        <taxon>Bacilli</taxon>
        <taxon>Bacillales</taxon>
        <taxon>Paenibacillaceae</taxon>
        <taxon>Paenibacillus</taxon>
    </lineage>
</organism>
<evidence type="ECO:0000256" key="9">
    <source>
        <dbReference type="ARBA" id="ARBA00023049"/>
    </source>
</evidence>
<keyword evidence="16" id="KW-1185">Reference proteome</keyword>
<protein>
    <submittedName>
        <fullName evidence="15">Peptidase M48-like protein</fullName>
    </submittedName>
</protein>
<evidence type="ECO:0000313" key="15">
    <source>
        <dbReference type="EMBL" id="RCW46495.1"/>
    </source>
</evidence>
<evidence type="ECO:0000256" key="3">
    <source>
        <dbReference type="ARBA" id="ARBA00022670"/>
    </source>
</evidence>
<proteinExistence type="inferred from homology"/>
<keyword evidence="5" id="KW-0479">Metal-binding</keyword>
<dbReference type="GO" id="GO:0006508">
    <property type="term" value="P:proteolysis"/>
    <property type="evidence" value="ECO:0007669"/>
    <property type="project" value="UniProtKB-KW"/>
</dbReference>